<evidence type="ECO:0000313" key="2">
    <source>
        <dbReference type="Proteomes" id="UP000036987"/>
    </source>
</evidence>
<dbReference type="OrthoDB" id="913103at2759"/>
<evidence type="ECO:0000313" key="1">
    <source>
        <dbReference type="EMBL" id="KMZ70370.1"/>
    </source>
</evidence>
<name>A0A0K9PQ52_ZOSMR</name>
<dbReference type="Proteomes" id="UP000036987">
    <property type="component" value="Unassembled WGS sequence"/>
</dbReference>
<sequence length="101" mass="11500">MKPQETELNAISTPISEFVESVKVAASRDNTYQALWTRVLTDPTNTNHFSIRRDLLLYKHIVVVPEDAYLRRAIFEKTHATPMGGHSGHKGTISRIARSFY</sequence>
<proteinExistence type="predicted"/>
<evidence type="ECO:0008006" key="3">
    <source>
        <dbReference type="Google" id="ProtNLM"/>
    </source>
</evidence>
<dbReference type="EMBL" id="LFYR01000729">
    <property type="protein sequence ID" value="KMZ70370.1"/>
    <property type="molecule type" value="Genomic_DNA"/>
</dbReference>
<reference evidence="2" key="1">
    <citation type="journal article" date="2016" name="Nature">
        <title>The genome of the seagrass Zostera marina reveals angiosperm adaptation to the sea.</title>
        <authorList>
            <person name="Olsen J.L."/>
            <person name="Rouze P."/>
            <person name="Verhelst B."/>
            <person name="Lin Y.-C."/>
            <person name="Bayer T."/>
            <person name="Collen J."/>
            <person name="Dattolo E."/>
            <person name="De Paoli E."/>
            <person name="Dittami S."/>
            <person name="Maumus F."/>
            <person name="Michel G."/>
            <person name="Kersting A."/>
            <person name="Lauritano C."/>
            <person name="Lohaus R."/>
            <person name="Toepel M."/>
            <person name="Tonon T."/>
            <person name="Vanneste K."/>
            <person name="Amirebrahimi M."/>
            <person name="Brakel J."/>
            <person name="Bostroem C."/>
            <person name="Chovatia M."/>
            <person name="Grimwood J."/>
            <person name="Jenkins J.W."/>
            <person name="Jueterbock A."/>
            <person name="Mraz A."/>
            <person name="Stam W.T."/>
            <person name="Tice H."/>
            <person name="Bornberg-Bauer E."/>
            <person name="Green P.J."/>
            <person name="Pearson G.A."/>
            <person name="Procaccini G."/>
            <person name="Duarte C.M."/>
            <person name="Schmutz J."/>
            <person name="Reusch T.B.H."/>
            <person name="Van de Peer Y."/>
        </authorList>
    </citation>
    <scope>NUCLEOTIDE SEQUENCE [LARGE SCALE GENOMIC DNA]</scope>
    <source>
        <strain evidence="2">cv. Finnish</strain>
    </source>
</reference>
<comment type="caution">
    <text evidence="1">The sequence shown here is derived from an EMBL/GenBank/DDBJ whole genome shotgun (WGS) entry which is preliminary data.</text>
</comment>
<protein>
    <recommendedName>
        <fullName evidence="3">Integrase zinc-binding domain-containing protein</fullName>
    </recommendedName>
</protein>
<keyword evidence="2" id="KW-1185">Reference proteome</keyword>
<organism evidence="1 2">
    <name type="scientific">Zostera marina</name>
    <name type="common">Eelgrass</name>
    <dbReference type="NCBI Taxonomy" id="29655"/>
    <lineage>
        <taxon>Eukaryota</taxon>
        <taxon>Viridiplantae</taxon>
        <taxon>Streptophyta</taxon>
        <taxon>Embryophyta</taxon>
        <taxon>Tracheophyta</taxon>
        <taxon>Spermatophyta</taxon>
        <taxon>Magnoliopsida</taxon>
        <taxon>Liliopsida</taxon>
        <taxon>Zosteraceae</taxon>
        <taxon>Zostera</taxon>
    </lineage>
</organism>
<gene>
    <name evidence="1" type="ORF">ZOSMA_1G03530</name>
</gene>
<dbReference type="AlphaFoldDB" id="A0A0K9PQ52"/>
<accession>A0A0K9PQ52</accession>